<accession>A0A9D2PKS9</accession>
<dbReference type="SFLD" id="SFLDS00003">
    <property type="entry name" value="Haloacid_Dehalogenase"/>
    <property type="match status" value="1"/>
</dbReference>
<dbReference type="NCBIfam" id="TIGR01509">
    <property type="entry name" value="HAD-SF-IA-v3"/>
    <property type="match status" value="1"/>
</dbReference>
<dbReference type="AlphaFoldDB" id="A0A9D2PKS9"/>
<dbReference type="Pfam" id="PF13419">
    <property type="entry name" value="HAD_2"/>
    <property type="match status" value="1"/>
</dbReference>
<dbReference type="Gene3D" id="1.10.150.240">
    <property type="entry name" value="Putative phosphatase, domain 2"/>
    <property type="match status" value="1"/>
</dbReference>
<dbReference type="Gene3D" id="3.40.50.1000">
    <property type="entry name" value="HAD superfamily/HAD-like"/>
    <property type="match status" value="1"/>
</dbReference>
<dbReference type="PANTHER" id="PTHR18901:SF38">
    <property type="entry name" value="PSEUDOURIDINE-5'-PHOSPHATASE"/>
    <property type="match status" value="1"/>
</dbReference>
<protein>
    <submittedName>
        <fullName evidence="1">HAD family phosphatase</fullName>
    </submittedName>
</protein>
<dbReference type="InterPro" id="IPR036412">
    <property type="entry name" value="HAD-like_sf"/>
</dbReference>
<proteinExistence type="predicted"/>
<dbReference type="PRINTS" id="PR00413">
    <property type="entry name" value="HADHALOGNASE"/>
</dbReference>
<reference evidence="1" key="2">
    <citation type="submission" date="2021-04" db="EMBL/GenBank/DDBJ databases">
        <authorList>
            <person name="Gilroy R."/>
        </authorList>
    </citation>
    <scope>NUCLEOTIDE SEQUENCE</scope>
    <source>
        <strain evidence="1">ChiBcec2-3848</strain>
    </source>
</reference>
<dbReference type="SFLD" id="SFLDG01135">
    <property type="entry name" value="C1.5.6:_HAD__Beta-PGM__Phospha"/>
    <property type="match status" value="1"/>
</dbReference>
<reference evidence="1" key="1">
    <citation type="journal article" date="2021" name="PeerJ">
        <title>Extensive microbial diversity within the chicken gut microbiome revealed by metagenomics and culture.</title>
        <authorList>
            <person name="Gilroy R."/>
            <person name="Ravi A."/>
            <person name="Getino M."/>
            <person name="Pursley I."/>
            <person name="Horton D.L."/>
            <person name="Alikhan N.F."/>
            <person name="Baker D."/>
            <person name="Gharbi K."/>
            <person name="Hall N."/>
            <person name="Watson M."/>
            <person name="Adriaenssens E.M."/>
            <person name="Foster-Nyarko E."/>
            <person name="Jarju S."/>
            <person name="Secka A."/>
            <person name="Antonio M."/>
            <person name="Oren A."/>
            <person name="Chaudhuri R.R."/>
            <person name="La Ragione R."/>
            <person name="Hildebrand F."/>
            <person name="Pallen M.J."/>
        </authorList>
    </citation>
    <scope>NUCLEOTIDE SEQUENCE</scope>
    <source>
        <strain evidence="1">ChiBcec2-3848</strain>
    </source>
</reference>
<comment type="caution">
    <text evidence="1">The sequence shown here is derived from an EMBL/GenBank/DDBJ whole genome shotgun (WGS) entry which is preliminary data.</text>
</comment>
<organism evidence="1 2">
    <name type="scientific">Candidatus Blautia merdavium</name>
    <dbReference type="NCBI Taxonomy" id="2838494"/>
    <lineage>
        <taxon>Bacteria</taxon>
        <taxon>Bacillati</taxon>
        <taxon>Bacillota</taxon>
        <taxon>Clostridia</taxon>
        <taxon>Lachnospirales</taxon>
        <taxon>Lachnospiraceae</taxon>
        <taxon>Blautia</taxon>
    </lineage>
</organism>
<evidence type="ECO:0000313" key="2">
    <source>
        <dbReference type="Proteomes" id="UP000823886"/>
    </source>
</evidence>
<dbReference type="EMBL" id="DWVZ01000055">
    <property type="protein sequence ID" value="HJC62872.1"/>
    <property type="molecule type" value="Genomic_DNA"/>
</dbReference>
<dbReference type="SUPFAM" id="SSF56784">
    <property type="entry name" value="HAD-like"/>
    <property type="match status" value="1"/>
</dbReference>
<dbReference type="InterPro" id="IPR041492">
    <property type="entry name" value="HAD_2"/>
</dbReference>
<dbReference type="InterPro" id="IPR023198">
    <property type="entry name" value="PGP-like_dom2"/>
</dbReference>
<evidence type="ECO:0000313" key="1">
    <source>
        <dbReference type="EMBL" id="HJC62872.1"/>
    </source>
</evidence>
<dbReference type="InterPro" id="IPR006439">
    <property type="entry name" value="HAD-SF_hydro_IA"/>
</dbReference>
<dbReference type="InterPro" id="IPR023214">
    <property type="entry name" value="HAD_sf"/>
</dbReference>
<sequence length="223" mass="24737">MIKAVLFDMDGVMFDTEKLMKQGWEKACRQMGFTLTEEHFKYMRGSSRARSTQLFEQWFGKRISYDKGRAIRTQYVNDYIAKNSVPVKEGLKELLQFLKEQRIPAAVATSTPRIQAEHYWELAGIAQFLTASVCGDEVKNSKPDPEIFLTAARKLKVSPGSCLVLEDSINGLKAACAAGAVSCMVPDLTPYTDDLAPVCSHVCASLLEVPGLILDSRSEEGCL</sequence>
<dbReference type="Proteomes" id="UP000823886">
    <property type="component" value="Unassembled WGS sequence"/>
</dbReference>
<dbReference type="SFLD" id="SFLDG01129">
    <property type="entry name" value="C1.5:_HAD__Beta-PGM__Phosphata"/>
    <property type="match status" value="1"/>
</dbReference>
<gene>
    <name evidence="1" type="ORF">H9753_04545</name>
</gene>
<dbReference type="PANTHER" id="PTHR18901">
    <property type="entry name" value="2-DEOXYGLUCOSE-6-PHOSPHATE PHOSPHATASE 2"/>
    <property type="match status" value="1"/>
</dbReference>
<name>A0A9D2PKS9_9FIRM</name>